<evidence type="ECO:0000259" key="4">
    <source>
        <dbReference type="Pfam" id="PF00135"/>
    </source>
</evidence>
<dbReference type="PRINTS" id="PR00878">
    <property type="entry name" value="CHOLNESTRASE"/>
</dbReference>
<sequence length="440" mass="46535">MELTISSGAIAVDERDGVLHARGLTYGQAGRFKAPTPPPPRSAPGDIDATRRGPVCPQRPGRLNFATGPILGDLAFGEDCLVLSITAPTDSEHLPVMVWFHGGAYVAGTGETPKYEATALAREGNVVVVTVSYRLGIFGYANPIGGEGTDNAGLRDQILALQWVRDNIAAFGGDPANVTAFGQSAGADSVIALMLSEQAHGLFHRAILQSAPLGVATGNGDAIAAREDLAHAVDRAIAASLASADPRTAPWDQLLKAEAAGVAAAQGFGWIGGLAFAPRMGRGPLPTAAELPDRIADAARRVELLIGRTKHDAAPFVAMKPQVSRLSTVEPLQRNIIRAAGPMATNRFFGTTRFVETWRAHGGRVGTYRFDWQPRRAPLGACHCIELPFLFGEPGAWSDAPMLGPARQVDQELAVHMRSVWTGFAHHGAQSLPAEAMTFK</sequence>
<proteinExistence type="inferred from homology"/>
<dbReference type="GO" id="GO:0004104">
    <property type="term" value="F:cholinesterase activity"/>
    <property type="evidence" value="ECO:0007669"/>
    <property type="project" value="InterPro"/>
</dbReference>
<dbReference type="Gene3D" id="3.40.50.1820">
    <property type="entry name" value="alpha/beta hydrolase"/>
    <property type="match status" value="1"/>
</dbReference>
<comment type="caution">
    <text evidence="5">The sequence shown here is derived from an EMBL/GenBank/DDBJ whole genome shotgun (WGS) entry which is preliminary data.</text>
</comment>
<evidence type="ECO:0000256" key="2">
    <source>
        <dbReference type="ARBA" id="ARBA00022801"/>
    </source>
</evidence>
<dbReference type="RefSeq" id="WP_070355360.1">
    <property type="nucleotide sequence ID" value="NZ_MCHX01000067.1"/>
</dbReference>
<protein>
    <submittedName>
        <fullName evidence="5">Para-nitrobenzyl esterase</fullName>
    </submittedName>
</protein>
<dbReference type="InterPro" id="IPR029058">
    <property type="entry name" value="AB_hydrolase_fold"/>
</dbReference>
<evidence type="ECO:0000313" key="5">
    <source>
        <dbReference type="EMBL" id="OFJ51415.1"/>
    </source>
</evidence>
<name>A0A1E8PYP2_9MYCO</name>
<dbReference type="PANTHER" id="PTHR11559">
    <property type="entry name" value="CARBOXYLESTERASE"/>
    <property type="match status" value="1"/>
</dbReference>
<evidence type="ECO:0000256" key="3">
    <source>
        <dbReference type="SAM" id="MobiDB-lite"/>
    </source>
</evidence>
<feature type="region of interest" description="Disordered" evidence="3">
    <location>
        <begin position="29"/>
        <end position="59"/>
    </location>
</feature>
<dbReference type="EMBL" id="MCHX01000067">
    <property type="protein sequence ID" value="OFJ51415.1"/>
    <property type="molecule type" value="Genomic_DNA"/>
</dbReference>
<organism evidence="5 6">
    <name type="scientific">Mycolicibacterium grossiae</name>
    <dbReference type="NCBI Taxonomy" id="1552759"/>
    <lineage>
        <taxon>Bacteria</taxon>
        <taxon>Bacillati</taxon>
        <taxon>Actinomycetota</taxon>
        <taxon>Actinomycetes</taxon>
        <taxon>Mycobacteriales</taxon>
        <taxon>Mycobacteriaceae</taxon>
        <taxon>Mycolicibacterium</taxon>
    </lineage>
</organism>
<comment type="similarity">
    <text evidence="1">Belongs to the type-B carboxylesterase/lipase family.</text>
</comment>
<gene>
    <name evidence="5" type="ORF">BEL07_22865</name>
</gene>
<feature type="domain" description="Carboxylesterase type B" evidence="4">
    <location>
        <begin position="26"/>
        <end position="323"/>
    </location>
</feature>
<dbReference type="SUPFAM" id="SSF53474">
    <property type="entry name" value="alpha/beta-Hydrolases"/>
    <property type="match status" value="1"/>
</dbReference>
<dbReference type="InterPro" id="IPR002018">
    <property type="entry name" value="CarbesteraseB"/>
</dbReference>
<keyword evidence="2" id="KW-0378">Hydrolase</keyword>
<dbReference type="ESTHER" id="9myco-a0a1e8pyp2">
    <property type="family name" value="Carb_B_Bacteria"/>
</dbReference>
<dbReference type="AlphaFoldDB" id="A0A1E8PYP2"/>
<dbReference type="InterPro" id="IPR000997">
    <property type="entry name" value="Cholinesterase"/>
</dbReference>
<evidence type="ECO:0000313" key="6">
    <source>
        <dbReference type="Proteomes" id="UP000178953"/>
    </source>
</evidence>
<evidence type="ECO:0000256" key="1">
    <source>
        <dbReference type="ARBA" id="ARBA00005964"/>
    </source>
</evidence>
<dbReference type="Proteomes" id="UP000178953">
    <property type="component" value="Unassembled WGS sequence"/>
</dbReference>
<reference evidence="5 6" key="1">
    <citation type="submission" date="2016-09" db="EMBL/GenBank/DDBJ databases">
        <title>genome sequence of Mycobacterium sp. 739 SCH.</title>
        <authorList>
            <person name="Greninger A.L."/>
            <person name="Qin X."/>
            <person name="Jerome K."/>
            <person name="Vora S."/>
            <person name="Quinn K."/>
        </authorList>
    </citation>
    <scope>NUCLEOTIDE SEQUENCE [LARGE SCALE GENOMIC DNA]</scope>
    <source>
        <strain evidence="5 6">SCH</strain>
    </source>
</reference>
<accession>A0A1E8PYP2</accession>
<keyword evidence="6" id="KW-1185">Reference proteome</keyword>
<dbReference type="InterPro" id="IPR050309">
    <property type="entry name" value="Type-B_Carboxylest/Lipase"/>
</dbReference>
<dbReference type="Pfam" id="PF00135">
    <property type="entry name" value="COesterase"/>
    <property type="match status" value="1"/>
</dbReference>